<dbReference type="PROSITE" id="PS01047">
    <property type="entry name" value="HMA_1"/>
    <property type="match status" value="1"/>
</dbReference>
<accession>A0A7I7WGR7</accession>
<dbReference type="SUPFAM" id="SSF55008">
    <property type="entry name" value="HMA, heavy metal-associated domain"/>
    <property type="match status" value="1"/>
</dbReference>
<evidence type="ECO:0000313" key="4">
    <source>
        <dbReference type="Proteomes" id="UP000466187"/>
    </source>
</evidence>
<dbReference type="InterPro" id="IPR036163">
    <property type="entry name" value="HMA_dom_sf"/>
</dbReference>
<dbReference type="CDD" id="cd00371">
    <property type="entry name" value="HMA"/>
    <property type="match status" value="1"/>
</dbReference>
<evidence type="ECO:0000256" key="1">
    <source>
        <dbReference type="ARBA" id="ARBA00022723"/>
    </source>
</evidence>
<dbReference type="GO" id="GO:0046872">
    <property type="term" value="F:metal ion binding"/>
    <property type="evidence" value="ECO:0007669"/>
    <property type="project" value="UniProtKB-KW"/>
</dbReference>
<organism evidence="3 4">
    <name type="scientific">Mycolicibacterium gadium</name>
    <name type="common">Mycobacterium gadium</name>
    <dbReference type="NCBI Taxonomy" id="1794"/>
    <lineage>
        <taxon>Bacteria</taxon>
        <taxon>Bacillati</taxon>
        <taxon>Actinomycetota</taxon>
        <taxon>Actinomycetes</taxon>
        <taxon>Mycobacteriales</taxon>
        <taxon>Mycobacteriaceae</taxon>
        <taxon>Mycolicibacterium</taxon>
    </lineage>
</organism>
<dbReference type="PROSITE" id="PS50846">
    <property type="entry name" value="HMA_2"/>
    <property type="match status" value="1"/>
</dbReference>
<dbReference type="KEGG" id="mgad:MGAD_03200"/>
<evidence type="ECO:0000259" key="2">
    <source>
        <dbReference type="PROSITE" id="PS50846"/>
    </source>
</evidence>
<dbReference type="InterPro" id="IPR017969">
    <property type="entry name" value="Heavy-metal-associated_CS"/>
</dbReference>
<dbReference type="AlphaFoldDB" id="A0A7I7WGR7"/>
<dbReference type="EMBL" id="AP022608">
    <property type="protein sequence ID" value="BBZ15985.1"/>
    <property type="molecule type" value="Genomic_DNA"/>
</dbReference>
<name>A0A7I7WGR7_MYCGU</name>
<dbReference type="InterPro" id="IPR006121">
    <property type="entry name" value="HMA_dom"/>
</dbReference>
<sequence>MICAAYMRAIGTAVAVDGSIEQIILSATTFNVAEMRCGGCVRRVSGELSEIDGVRDVAVDLASGQVAVTSAAPMDQSAFRAAVESAGYPVAGSDAAT</sequence>
<proteinExistence type="predicted"/>
<reference evidence="3 4" key="1">
    <citation type="journal article" date="2019" name="Emerg. Microbes Infect.">
        <title>Comprehensive subspecies identification of 175 nontuberculous mycobacteria species based on 7547 genomic profiles.</title>
        <authorList>
            <person name="Matsumoto Y."/>
            <person name="Kinjo T."/>
            <person name="Motooka D."/>
            <person name="Nabeya D."/>
            <person name="Jung N."/>
            <person name="Uechi K."/>
            <person name="Horii T."/>
            <person name="Iida T."/>
            <person name="Fujita J."/>
            <person name="Nakamura S."/>
        </authorList>
    </citation>
    <scope>NUCLEOTIDE SEQUENCE [LARGE SCALE GENOMIC DNA]</scope>
    <source>
        <strain evidence="3 4">JCM 12688</strain>
    </source>
</reference>
<gene>
    <name evidence="3" type="ORF">MGAD_03200</name>
</gene>
<protein>
    <recommendedName>
        <fullName evidence="2">HMA domain-containing protein</fullName>
    </recommendedName>
</protein>
<dbReference type="Pfam" id="PF00403">
    <property type="entry name" value="HMA"/>
    <property type="match status" value="1"/>
</dbReference>
<feature type="domain" description="HMA" evidence="2">
    <location>
        <begin position="26"/>
        <end position="91"/>
    </location>
</feature>
<dbReference type="Gene3D" id="3.30.70.100">
    <property type="match status" value="1"/>
</dbReference>
<evidence type="ECO:0000313" key="3">
    <source>
        <dbReference type="EMBL" id="BBZ15985.1"/>
    </source>
</evidence>
<keyword evidence="1" id="KW-0479">Metal-binding</keyword>
<dbReference type="Proteomes" id="UP000466187">
    <property type="component" value="Chromosome"/>
</dbReference>